<comment type="caution">
    <text evidence="11">The sequence shown here is derived from an EMBL/GenBank/DDBJ whole genome shotgun (WGS) entry which is preliminary data.</text>
</comment>
<comment type="similarity">
    <text evidence="6">Belongs to the XRCC4-XLF family. XLF subfamily.</text>
</comment>
<organism evidence="11 12">
    <name type="scientific">Takifugu bimaculatus</name>
    <dbReference type="NCBI Taxonomy" id="433685"/>
    <lineage>
        <taxon>Eukaryota</taxon>
        <taxon>Metazoa</taxon>
        <taxon>Chordata</taxon>
        <taxon>Craniata</taxon>
        <taxon>Vertebrata</taxon>
        <taxon>Euteleostomi</taxon>
        <taxon>Actinopterygii</taxon>
        <taxon>Neopterygii</taxon>
        <taxon>Teleostei</taxon>
        <taxon>Neoteleostei</taxon>
        <taxon>Acanthomorphata</taxon>
        <taxon>Eupercaria</taxon>
        <taxon>Tetraodontiformes</taxon>
        <taxon>Tetradontoidea</taxon>
        <taxon>Tetraodontidae</taxon>
        <taxon>Takifugu</taxon>
    </lineage>
</organism>
<feature type="region of interest" description="Disordered" evidence="8">
    <location>
        <begin position="175"/>
        <end position="195"/>
    </location>
</feature>
<evidence type="ECO:0000256" key="7">
    <source>
        <dbReference type="ARBA" id="ARBA00044529"/>
    </source>
</evidence>
<dbReference type="PANTHER" id="PTHR32235:SF1">
    <property type="entry name" value="NON-HOMOLOGOUS END-JOINING FACTOR 1"/>
    <property type="match status" value="1"/>
</dbReference>
<keyword evidence="4" id="KW-0234">DNA repair</keyword>
<dbReference type="AlphaFoldDB" id="A0A4Z2BRA1"/>
<feature type="domain" description="XLF-like N-terminal" evidence="9">
    <location>
        <begin position="15"/>
        <end position="130"/>
    </location>
</feature>
<proteinExistence type="inferred from homology"/>
<dbReference type="Gene3D" id="1.10.287.450">
    <property type="entry name" value="Helix hairpin bin"/>
    <property type="match status" value="1"/>
</dbReference>
<evidence type="ECO:0000313" key="12">
    <source>
        <dbReference type="Proteomes" id="UP000516260"/>
    </source>
</evidence>
<dbReference type="PANTHER" id="PTHR32235">
    <property type="entry name" value="NON-HOMOLOGOUS END-JOINING FACTOR 1"/>
    <property type="match status" value="1"/>
</dbReference>
<keyword evidence="5" id="KW-0539">Nucleus</keyword>
<dbReference type="InterPro" id="IPR053829">
    <property type="entry name" value="XLF-like_CC"/>
</dbReference>
<dbReference type="CDD" id="cd22285">
    <property type="entry name" value="HD_XLF_N"/>
    <property type="match status" value="1"/>
</dbReference>
<feature type="compositionally biased region" description="Basic and acidic residues" evidence="8">
    <location>
        <begin position="175"/>
        <end position="186"/>
    </location>
</feature>
<dbReference type="Gene3D" id="2.170.210.10">
    <property type="entry name" value="DNA double-strand break repair and VJ recombination XRCC4, N-terminal"/>
    <property type="match status" value="1"/>
</dbReference>
<dbReference type="InterPro" id="IPR052287">
    <property type="entry name" value="NHEJ_factor"/>
</dbReference>
<evidence type="ECO:0000256" key="4">
    <source>
        <dbReference type="ARBA" id="ARBA00023204"/>
    </source>
</evidence>
<sequence>MEAGEAASEVLLQLPWLPMNISGCQLLTKSWFGETTYHLLLTDTHCVWEERAGSLDIQKRAQELNRRLRAPVEAFFTHLCQVARPCLSGSDSQSDGGAQISLIRQDDGDLRVKLKSELAGLPFYWEFHCSLSPVTVACAQLVRPLLAMNHLLQRQVMDLEDLLVRKDAEIQDYKENGASLSRDRQARTKSSRTGQHGTESVFRCWEQSQGMSLIILKSSLKAGHTALSHCWPGNQTDCQTPKRKLLRCVDQNLTRGKFHRAETRPPPD</sequence>
<dbReference type="InterPro" id="IPR038051">
    <property type="entry name" value="XRCC4-like_N_sf"/>
</dbReference>
<feature type="domain" description="XLF-like coiled-coil region" evidence="10">
    <location>
        <begin position="135"/>
        <end position="181"/>
    </location>
</feature>
<evidence type="ECO:0000259" key="10">
    <source>
        <dbReference type="Pfam" id="PF21928"/>
    </source>
</evidence>
<evidence type="ECO:0000256" key="8">
    <source>
        <dbReference type="SAM" id="MobiDB-lite"/>
    </source>
</evidence>
<name>A0A4Z2BRA1_9TELE</name>
<gene>
    <name evidence="11" type="ORF">fugu_002292</name>
</gene>
<reference evidence="11 12" key="1">
    <citation type="submission" date="2019-04" db="EMBL/GenBank/DDBJ databases">
        <title>The sequence and de novo assembly of Takifugu bimaculatus genome using PacBio and Hi-C technologies.</title>
        <authorList>
            <person name="Xu P."/>
            <person name="Liu B."/>
            <person name="Zhou Z."/>
        </authorList>
    </citation>
    <scope>NUCLEOTIDE SEQUENCE [LARGE SCALE GENOMIC DNA]</scope>
    <source>
        <strain evidence="11">TB-2018</strain>
        <tissue evidence="11">Muscle</tissue>
    </source>
</reference>
<dbReference type="GO" id="GO:0006303">
    <property type="term" value="P:double-strand break repair via nonhomologous end joining"/>
    <property type="evidence" value="ECO:0007669"/>
    <property type="project" value="TreeGrafter"/>
</dbReference>
<dbReference type="Pfam" id="PF09302">
    <property type="entry name" value="XLF"/>
    <property type="match status" value="1"/>
</dbReference>
<accession>A0A4Z2BRA1</accession>
<dbReference type="Proteomes" id="UP000516260">
    <property type="component" value="Chromosome 2"/>
</dbReference>
<evidence type="ECO:0000256" key="5">
    <source>
        <dbReference type="ARBA" id="ARBA00023242"/>
    </source>
</evidence>
<dbReference type="EMBL" id="SWLE01000012">
    <property type="protein sequence ID" value="TNM94116.1"/>
    <property type="molecule type" value="Genomic_DNA"/>
</dbReference>
<dbReference type="GO" id="GO:0045027">
    <property type="term" value="F:DNA end binding"/>
    <property type="evidence" value="ECO:0007669"/>
    <property type="project" value="TreeGrafter"/>
</dbReference>
<evidence type="ECO:0000256" key="1">
    <source>
        <dbReference type="ARBA" id="ARBA00004123"/>
    </source>
</evidence>
<dbReference type="InterPro" id="IPR015381">
    <property type="entry name" value="XLF-like_N"/>
</dbReference>
<keyword evidence="2" id="KW-0227">DNA damage</keyword>
<keyword evidence="3" id="KW-0238">DNA-binding</keyword>
<evidence type="ECO:0000313" key="11">
    <source>
        <dbReference type="EMBL" id="TNM94116.1"/>
    </source>
</evidence>
<dbReference type="Pfam" id="PF21928">
    <property type="entry name" value="XLF_CC"/>
    <property type="match status" value="1"/>
</dbReference>
<protein>
    <recommendedName>
        <fullName evidence="7">Non-homologous end-joining factor 1</fullName>
    </recommendedName>
</protein>
<dbReference type="GO" id="GO:0032807">
    <property type="term" value="C:DNA ligase IV complex"/>
    <property type="evidence" value="ECO:0007669"/>
    <property type="project" value="TreeGrafter"/>
</dbReference>
<comment type="subcellular location">
    <subcellularLocation>
        <location evidence="1">Nucleus</location>
    </subcellularLocation>
</comment>
<dbReference type="FunFam" id="2.170.210.10:FF:000001">
    <property type="entry name" value="Non-homologous end-joining factor 1"/>
    <property type="match status" value="1"/>
</dbReference>
<evidence type="ECO:0000256" key="2">
    <source>
        <dbReference type="ARBA" id="ARBA00022763"/>
    </source>
</evidence>
<evidence type="ECO:0000256" key="3">
    <source>
        <dbReference type="ARBA" id="ARBA00023125"/>
    </source>
</evidence>
<evidence type="ECO:0000259" key="9">
    <source>
        <dbReference type="Pfam" id="PF09302"/>
    </source>
</evidence>
<evidence type="ECO:0000256" key="6">
    <source>
        <dbReference type="ARBA" id="ARBA00025747"/>
    </source>
</evidence>
<keyword evidence="12" id="KW-1185">Reference proteome</keyword>